<dbReference type="GO" id="GO:0000463">
    <property type="term" value="P:maturation of LSU-rRNA from tricistronic rRNA transcript (SSU-rRNA, 5.8S rRNA, LSU-rRNA)"/>
    <property type="evidence" value="ECO:0007669"/>
    <property type="project" value="TreeGrafter"/>
</dbReference>
<dbReference type="GO" id="GO:0005730">
    <property type="term" value="C:nucleolus"/>
    <property type="evidence" value="ECO:0007669"/>
    <property type="project" value="UniProtKB-SubCell"/>
</dbReference>
<organism evidence="9 10">
    <name type="scientific">Temnothorax longispinosus</name>
    <dbReference type="NCBI Taxonomy" id="300112"/>
    <lineage>
        <taxon>Eukaryota</taxon>
        <taxon>Metazoa</taxon>
        <taxon>Ecdysozoa</taxon>
        <taxon>Arthropoda</taxon>
        <taxon>Hexapoda</taxon>
        <taxon>Insecta</taxon>
        <taxon>Pterygota</taxon>
        <taxon>Neoptera</taxon>
        <taxon>Endopterygota</taxon>
        <taxon>Hymenoptera</taxon>
        <taxon>Apocrita</taxon>
        <taxon>Aculeata</taxon>
        <taxon>Formicoidea</taxon>
        <taxon>Formicidae</taxon>
        <taxon>Myrmicinae</taxon>
        <taxon>Temnothorax</taxon>
    </lineage>
</organism>
<keyword evidence="10" id="KW-1185">Reference proteome</keyword>
<comment type="caution">
    <text evidence="9">The sequence shown here is derived from an EMBL/GenBank/DDBJ whole genome shotgun (WGS) entry which is preliminary data.</text>
</comment>
<dbReference type="PROSITE" id="PS50833">
    <property type="entry name" value="BRIX"/>
    <property type="match status" value="1"/>
</dbReference>
<evidence type="ECO:0000256" key="1">
    <source>
        <dbReference type="ARBA" id="ARBA00004604"/>
    </source>
</evidence>
<dbReference type="SMART" id="SM00879">
    <property type="entry name" value="Brix"/>
    <property type="match status" value="1"/>
</dbReference>
<dbReference type="PANTHER" id="PTHR12728:SF0">
    <property type="entry name" value="RIBOSOME PRODUCTION FACTOR 2 HOMOLOG"/>
    <property type="match status" value="1"/>
</dbReference>
<name>A0A4S2KV43_9HYME</name>
<feature type="domain" description="Brix" evidence="8">
    <location>
        <begin position="31"/>
        <end position="234"/>
    </location>
</feature>
<sequence>MPAVNRITKPTTHRGKKAILKKEPKLVENGKEALCLRGKHTSQIVTDFMKDLYDLKKPNAQMMKQKNDILPFEDITPIEKFALKYNASLFMMALHNKKRPHNLVMGRMYEHTLLDMIEFGVENYQGLKDFKVEKITSGIKPLLIFNGELFESNHEYVRIKNLLVDMFLREEVQKIRLQGLEHVLSFTAVENKILLRSYRILLKKSNTKTPRIELEEIGPRADLVFRRNKFASEDLFKRACKRPKALKVKTKKNISKDTFGSMHGRIHVGAQNINSIQTRKMKGLKKTLSEKKSEKRKIADNNNDGAKKLKETSN</sequence>
<evidence type="ECO:0000256" key="6">
    <source>
        <dbReference type="RuleBase" id="RU367086"/>
    </source>
</evidence>
<dbReference type="STRING" id="300112.A0A4S2KV43"/>
<feature type="region of interest" description="Disordered" evidence="7">
    <location>
        <begin position="280"/>
        <end position="314"/>
    </location>
</feature>
<evidence type="ECO:0000313" key="9">
    <source>
        <dbReference type="EMBL" id="TGZ53486.1"/>
    </source>
</evidence>
<dbReference type="GO" id="GO:0000027">
    <property type="term" value="P:ribosomal large subunit assembly"/>
    <property type="evidence" value="ECO:0007669"/>
    <property type="project" value="InterPro"/>
</dbReference>
<evidence type="ECO:0000256" key="2">
    <source>
        <dbReference type="ARBA" id="ARBA00010782"/>
    </source>
</evidence>
<dbReference type="InterPro" id="IPR007109">
    <property type="entry name" value="Brix"/>
</dbReference>
<evidence type="ECO:0000256" key="3">
    <source>
        <dbReference type="ARBA" id="ARBA00020387"/>
    </source>
</evidence>
<reference evidence="9 10" key="1">
    <citation type="journal article" date="2019" name="Philos. Trans. R. Soc. Lond., B, Biol. Sci.">
        <title>Ant behaviour and brain gene expression of defending hosts depend on the ecological success of the intruding social parasite.</title>
        <authorList>
            <person name="Kaur R."/>
            <person name="Stoldt M."/>
            <person name="Jongepier E."/>
            <person name="Feldmeyer B."/>
            <person name="Menzel F."/>
            <person name="Bornberg-Bauer E."/>
            <person name="Foitzik S."/>
        </authorList>
    </citation>
    <scope>NUCLEOTIDE SEQUENCE [LARGE SCALE GENOMIC DNA]</scope>
    <source>
        <tissue evidence="9">Whole body</tissue>
    </source>
</reference>
<evidence type="ECO:0000313" key="10">
    <source>
        <dbReference type="Proteomes" id="UP000310200"/>
    </source>
</evidence>
<evidence type="ECO:0000256" key="4">
    <source>
        <dbReference type="ARBA" id="ARBA00023242"/>
    </source>
</evidence>
<evidence type="ECO:0000256" key="5">
    <source>
        <dbReference type="ARBA" id="ARBA00030889"/>
    </source>
</evidence>
<dbReference type="SUPFAM" id="SSF52954">
    <property type="entry name" value="Class II aaRS ABD-related"/>
    <property type="match status" value="1"/>
</dbReference>
<feature type="compositionally biased region" description="Basic and acidic residues" evidence="7">
    <location>
        <begin position="287"/>
        <end position="314"/>
    </location>
</feature>
<dbReference type="EMBL" id="QBLH01001028">
    <property type="protein sequence ID" value="TGZ53486.1"/>
    <property type="molecule type" value="Genomic_DNA"/>
</dbReference>
<dbReference type="Pfam" id="PF04427">
    <property type="entry name" value="Brix"/>
    <property type="match status" value="1"/>
</dbReference>
<dbReference type="InterPro" id="IPR039770">
    <property type="entry name" value="Rpf2"/>
</dbReference>
<evidence type="ECO:0000259" key="8">
    <source>
        <dbReference type="PROSITE" id="PS50833"/>
    </source>
</evidence>
<comment type="similarity">
    <text evidence="2 6">Belongs to the RPF2 family.</text>
</comment>
<evidence type="ECO:0000256" key="7">
    <source>
        <dbReference type="SAM" id="MobiDB-lite"/>
    </source>
</evidence>
<dbReference type="Proteomes" id="UP000310200">
    <property type="component" value="Unassembled WGS sequence"/>
</dbReference>
<keyword evidence="4 6" id="KW-0539">Nucleus</keyword>
<dbReference type="GO" id="GO:0019843">
    <property type="term" value="F:rRNA binding"/>
    <property type="evidence" value="ECO:0007669"/>
    <property type="project" value="UniProtKB-UniRule"/>
</dbReference>
<gene>
    <name evidence="9" type="ORF">DBV15_09943</name>
</gene>
<dbReference type="AlphaFoldDB" id="A0A4S2KV43"/>
<dbReference type="PANTHER" id="PTHR12728">
    <property type="entry name" value="BRIX DOMAIN CONTAINING PROTEIN"/>
    <property type="match status" value="1"/>
</dbReference>
<protein>
    <recommendedName>
        <fullName evidence="3 6">Ribosome production factor 2 homolog</fullName>
    </recommendedName>
    <alternativeName>
        <fullName evidence="5 6">Ribosome biogenesis protein RPF2 homolog</fullName>
    </alternativeName>
</protein>
<comment type="subcellular location">
    <subcellularLocation>
        <location evidence="1 6">Nucleus</location>
        <location evidence="1 6">Nucleolus</location>
    </subcellularLocation>
</comment>
<proteinExistence type="inferred from homology"/>
<accession>A0A4S2KV43</accession>